<dbReference type="OrthoDB" id="10257049at2759"/>
<dbReference type="GeneID" id="81369338"/>
<name>A0A9X0BAD0_9EURO</name>
<gene>
    <name evidence="5" type="ORF">N7509_005721</name>
</gene>
<dbReference type="InterPro" id="IPR013154">
    <property type="entry name" value="ADH-like_N"/>
</dbReference>
<evidence type="ECO:0000256" key="2">
    <source>
        <dbReference type="ARBA" id="ARBA00023002"/>
    </source>
</evidence>
<dbReference type="EMBL" id="JAPZBU010000006">
    <property type="protein sequence ID" value="KAJ5397608.1"/>
    <property type="molecule type" value="Genomic_DNA"/>
</dbReference>
<dbReference type="PANTHER" id="PTHR45348">
    <property type="entry name" value="HYPOTHETICAL OXIDOREDUCTASE (EUROFUNG)"/>
    <property type="match status" value="1"/>
</dbReference>
<evidence type="ECO:0000313" key="6">
    <source>
        <dbReference type="Proteomes" id="UP001147747"/>
    </source>
</evidence>
<dbReference type="InterPro" id="IPR047122">
    <property type="entry name" value="Trans-enoyl_RdTase-like"/>
</dbReference>
<comment type="caution">
    <text evidence="5">The sequence shown here is derived from an EMBL/GenBank/DDBJ whole genome shotgun (WGS) entry which is preliminary data.</text>
</comment>
<feature type="compositionally biased region" description="Polar residues" evidence="3">
    <location>
        <begin position="1"/>
        <end position="28"/>
    </location>
</feature>
<accession>A0A9X0BAD0</accession>
<reference evidence="5" key="1">
    <citation type="submission" date="2022-12" db="EMBL/GenBank/DDBJ databases">
        <authorList>
            <person name="Petersen C."/>
        </authorList>
    </citation>
    <scope>NUCLEOTIDE SEQUENCE</scope>
    <source>
        <strain evidence="5">IBT 29677</strain>
    </source>
</reference>
<dbReference type="Pfam" id="PF00107">
    <property type="entry name" value="ADH_zinc_N"/>
    <property type="match status" value="1"/>
</dbReference>
<dbReference type="InterPro" id="IPR020843">
    <property type="entry name" value="ER"/>
</dbReference>
<dbReference type="SUPFAM" id="SSF50129">
    <property type="entry name" value="GroES-like"/>
    <property type="match status" value="1"/>
</dbReference>
<evidence type="ECO:0000256" key="3">
    <source>
        <dbReference type="SAM" id="MobiDB-lite"/>
    </source>
</evidence>
<proteinExistence type="inferred from homology"/>
<dbReference type="InterPro" id="IPR036291">
    <property type="entry name" value="NAD(P)-bd_dom_sf"/>
</dbReference>
<keyword evidence="6" id="KW-1185">Reference proteome</keyword>
<dbReference type="Proteomes" id="UP001147747">
    <property type="component" value="Unassembled WGS sequence"/>
</dbReference>
<dbReference type="Pfam" id="PF08240">
    <property type="entry name" value="ADH_N"/>
    <property type="match status" value="1"/>
</dbReference>
<dbReference type="RefSeq" id="XP_056489660.1">
    <property type="nucleotide sequence ID" value="XM_056630358.1"/>
</dbReference>
<evidence type="ECO:0000259" key="4">
    <source>
        <dbReference type="SMART" id="SM00829"/>
    </source>
</evidence>
<dbReference type="InterPro" id="IPR011032">
    <property type="entry name" value="GroES-like_sf"/>
</dbReference>
<keyword evidence="2" id="KW-0560">Oxidoreductase</keyword>
<dbReference type="Gene3D" id="3.90.180.10">
    <property type="entry name" value="Medium-chain alcohol dehydrogenases, catalytic domain"/>
    <property type="match status" value="1"/>
</dbReference>
<protein>
    <submittedName>
        <fullName evidence="5">GroES-like protein</fullName>
    </submittedName>
</protein>
<dbReference type="CDD" id="cd08249">
    <property type="entry name" value="enoyl_reductase_like"/>
    <property type="match status" value="1"/>
</dbReference>
<dbReference type="SMART" id="SM00829">
    <property type="entry name" value="PKS_ER"/>
    <property type="match status" value="1"/>
</dbReference>
<feature type="region of interest" description="Disordered" evidence="3">
    <location>
        <begin position="1"/>
        <end position="30"/>
    </location>
</feature>
<dbReference type="AlphaFoldDB" id="A0A9X0BAD0"/>
<comment type="similarity">
    <text evidence="1">Belongs to the zinc-containing alcohol dehydrogenase family.</text>
</comment>
<evidence type="ECO:0000256" key="1">
    <source>
        <dbReference type="ARBA" id="ARBA00008072"/>
    </source>
</evidence>
<dbReference type="SUPFAM" id="SSF51735">
    <property type="entry name" value="NAD(P)-binding Rossmann-fold domains"/>
    <property type="match status" value="1"/>
</dbReference>
<dbReference type="InterPro" id="IPR013149">
    <property type="entry name" value="ADH-like_C"/>
</dbReference>
<evidence type="ECO:0000313" key="5">
    <source>
        <dbReference type="EMBL" id="KAJ5397608.1"/>
    </source>
</evidence>
<dbReference type="Gene3D" id="3.40.50.720">
    <property type="entry name" value="NAD(P)-binding Rossmann-like Domain"/>
    <property type="match status" value="1"/>
</dbReference>
<dbReference type="GO" id="GO:0016651">
    <property type="term" value="F:oxidoreductase activity, acting on NAD(P)H"/>
    <property type="evidence" value="ECO:0007669"/>
    <property type="project" value="InterPro"/>
</dbReference>
<feature type="domain" description="Enoyl reductase (ER)" evidence="4">
    <location>
        <begin position="11"/>
        <end position="354"/>
    </location>
</feature>
<reference evidence="5" key="2">
    <citation type="journal article" date="2023" name="IMA Fungus">
        <title>Comparative genomic study of the Penicillium genus elucidates a diverse pangenome and 15 lateral gene transfer events.</title>
        <authorList>
            <person name="Petersen C."/>
            <person name="Sorensen T."/>
            <person name="Nielsen M.R."/>
            <person name="Sondergaard T.E."/>
            <person name="Sorensen J.L."/>
            <person name="Fitzpatrick D.A."/>
            <person name="Frisvad J.C."/>
            <person name="Nielsen K.L."/>
        </authorList>
    </citation>
    <scope>NUCLEOTIDE SEQUENCE</scope>
    <source>
        <strain evidence="5">IBT 29677</strain>
    </source>
</reference>
<dbReference type="PANTHER" id="PTHR45348:SF2">
    <property type="entry name" value="ZINC-TYPE ALCOHOL DEHYDROGENASE-LIKE PROTEIN C2E1P3.01"/>
    <property type="match status" value="1"/>
</dbReference>
<sequence>MSTSNQTHEAATLPSKNTPIKPTTRQTPTPGPNELLIEVHALALNPVDHHQRDTGFFIQEYPAILGSDVAGVIISSGPLTRATMKPGTRVTALASSFFNAGADYGAFQRRVLVPEETVAILPDGYSFVEGAVFPLAAVTTWNGWVWAGLQPTAASSQVRVSAEEGNLKEGVFVWGASSSIGALAVQEAKLMGFTVYATASGRHHDYIRGLGADRVFDYKDEDVLGQIVQAAGGGGVRIRIGYHATGDQQLAADVLHALRGEGQGEKSKLAIAPILDPGLKVPDGVEAAFVYPPQDRAELKERNRAIFVDWLEGKLAGKQVVASPHIKVIKGGLGSVNGALDELKAGVSCLKIVVEM</sequence>
<organism evidence="5 6">
    <name type="scientific">Penicillium cosmopolitanum</name>
    <dbReference type="NCBI Taxonomy" id="1131564"/>
    <lineage>
        <taxon>Eukaryota</taxon>
        <taxon>Fungi</taxon>
        <taxon>Dikarya</taxon>
        <taxon>Ascomycota</taxon>
        <taxon>Pezizomycotina</taxon>
        <taxon>Eurotiomycetes</taxon>
        <taxon>Eurotiomycetidae</taxon>
        <taxon>Eurotiales</taxon>
        <taxon>Aspergillaceae</taxon>
        <taxon>Penicillium</taxon>
    </lineage>
</organism>